<comment type="caution">
    <text evidence="1">The sequence shown here is derived from an EMBL/GenBank/DDBJ whole genome shotgun (WGS) entry which is preliminary data.</text>
</comment>
<gene>
    <name evidence="1" type="ORF">HCUR_00110</name>
</gene>
<organism evidence="1 2">
    <name type="scientific">Holospora curviuscula</name>
    <dbReference type="NCBI Taxonomy" id="1082868"/>
    <lineage>
        <taxon>Bacteria</taxon>
        <taxon>Pseudomonadati</taxon>
        <taxon>Pseudomonadota</taxon>
        <taxon>Alphaproteobacteria</taxon>
        <taxon>Holosporales</taxon>
        <taxon>Holosporaceae</taxon>
        <taxon>Holospora</taxon>
    </lineage>
</organism>
<dbReference type="Proteomes" id="UP000239425">
    <property type="component" value="Unassembled WGS sequence"/>
</dbReference>
<sequence>MVAEFIEFSSVFEEKRIAIKKRINLIIQEAFKFWAKKLVPLIHILDYESSLKAPSINIKKFLYQAR</sequence>
<name>A0A2S5RHU8_9PROT</name>
<evidence type="ECO:0000313" key="1">
    <source>
        <dbReference type="EMBL" id="PPE06896.1"/>
    </source>
</evidence>
<dbReference type="EMBL" id="PHHC01000014">
    <property type="protein sequence ID" value="PPE06896.1"/>
    <property type="molecule type" value="Genomic_DNA"/>
</dbReference>
<reference evidence="1 2" key="1">
    <citation type="submission" date="2017-11" db="EMBL/GenBank/DDBJ databases">
        <title>Comparative genomic analysis of Holospora spp., intranuclear symbionts of paramecia.</title>
        <authorList>
            <person name="Garushyants S.K."/>
            <person name="Beliavskaya A."/>
            <person name="Malko D.B."/>
            <person name="Logacheva M.D."/>
            <person name="Rautian M.S."/>
            <person name="Gelfand M.S."/>
        </authorList>
    </citation>
    <scope>NUCLEOTIDE SEQUENCE [LARGE SCALE GENOMIC DNA]</scope>
    <source>
        <strain evidence="2">02AZ16</strain>
    </source>
</reference>
<proteinExistence type="predicted"/>
<dbReference type="RefSeq" id="WP_104206296.1">
    <property type="nucleotide sequence ID" value="NZ_PHHC01000014.1"/>
</dbReference>
<accession>A0A2S5RHU8</accession>
<dbReference type="AlphaFoldDB" id="A0A2S5RHU8"/>
<keyword evidence="2" id="KW-1185">Reference proteome</keyword>
<evidence type="ECO:0000313" key="2">
    <source>
        <dbReference type="Proteomes" id="UP000239425"/>
    </source>
</evidence>
<protein>
    <submittedName>
        <fullName evidence="1">Uncharacterized protein</fullName>
    </submittedName>
</protein>